<dbReference type="EMBL" id="CP115156">
    <property type="protein sequence ID" value="WBL31311.1"/>
    <property type="molecule type" value="Genomic_DNA"/>
</dbReference>
<gene>
    <name evidence="2" type="ORF">O7R10_01735</name>
</gene>
<proteinExistence type="predicted"/>
<accession>A0ABY7M3X3</accession>
<evidence type="ECO:0000313" key="2">
    <source>
        <dbReference type="EMBL" id="WBL31311.1"/>
    </source>
</evidence>
<keyword evidence="1" id="KW-0812">Transmembrane</keyword>
<dbReference type="Proteomes" id="UP001210120">
    <property type="component" value="Chromosome"/>
</dbReference>
<keyword evidence="3" id="KW-1185">Reference proteome</keyword>
<feature type="transmembrane region" description="Helical" evidence="1">
    <location>
        <begin position="12"/>
        <end position="32"/>
    </location>
</feature>
<evidence type="ECO:0000256" key="1">
    <source>
        <dbReference type="SAM" id="Phobius"/>
    </source>
</evidence>
<reference evidence="2" key="1">
    <citation type="submission" date="2022-12" db="EMBL/GenBank/DDBJ databases">
        <title>Genomic Characterization of Candidatus Phytoplasma sacchari in China.</title>
        <authorList>
            <person name="Zhang R.-Y."/>
        </authorList>
    </citation>
    <scope>NUCLEOTIDE SEQUENCE [LARGE SCALE GENOMIC DNA]</scope>
    <source>
        <strain evidence="2">SCWL1</strain>
    </source>
</reference>
<evidence type="ECO:0000313" key="3">
    <source>
        <dbReference type="Proteomes" id="UP001210120"/>
    </source>
</evidence>
<keyword evidence="1" id="KW-0472">Membrane</keyword>
<organism evidence="2 3">
    <name type="scientific">Candidatus Phytoplasma sacchari</name>
    <dbReference type="NCBI Taxonomy" id="2609813"/>
    <lineage>
        <taxon>Bacteria</taxon>
        <taxon>Bacillati</taxon>
        <taxon>Mycoplasmatota</taxon>
        <taxon>Mollicutes</taxon>
        <taxon>Acholeplasmatales</taxon>
        <taxon>Acholeplasmataceae</taxon>
        <taxon>Candidatus Phytoplasma</taxon>
        <taxon>16SrXI (Rice yellow dwarf group)</taxon>
    </lineage>
</organism>
<sequence length="223" mass="27134">MKINLNFKKILKWIVLILLFLIVLIIIVIKFFPDKNEFQQILIPEIQVQEHKKWQLKGQTMVDRTYSFYGLNGLGYYQKELKKEKQKPAKEQNSSLISLLKYRCQTQKEPTDLLLFINEPFRKWGKNDIGESWFGSGIVQINEETIFNQYVEYIACQEFEGCLWFWYDGPQYILEEDKDYYIVDVWLPYNHKNQSDYRYKRYHLYFNPVRKTLSVYKNKFNIK</sequence>
<name>A0ABY7M3X3_9MOLU</name>
<keyword evidence="1" id="KW-1133">Transmembrane helix</keyword>
<protein>
    <submittedName>
        <fullName evidence="2">Uncharacterized protein</fullName>
    </submittedName>
</protein>